<keyword evidence="3" id="KW-1185">Reference proteome</keyword>
<accession>A0ABY2HBF0</accession>
<dbReference type="EMBL" id="PPTA01000003">
    <property type="protein sequence ID" value="TFB04675.1"/>
    <property type="molecule type" value="Genomic_DNA"/>
</dbReference>
<dbReference type="RefSeq" id="XP_073560876.1">
    <property type="nucleotide sequence ID" value="XM_073700030.1"/>
</dbReference>
<proteinExistence type="predicted"/>
<organism evidence="2 3">
    <name type="scientific">Trichoderma ghanense</name>
    <dbReference type="NCBI Taxonomy" id="65468"/>
    <lineage>
        <taxon>Eukaryota</taxon>
        <taxon>Fungi</taxon>
        <taxon>Dikarya</taxon>
        <taxon>Ascomycota</taxon>
        <taxon>Pezizomycotina</taxon>
        <taxon>Sordariomycetes</taxon>
        <taxon>Hypocreomycetidae</taxon>
        <taxon>Hypocreales</taxon>
        <taxon>Hypocreaceae</taxon>
        <taxon>Trichoderma</taxon>
    </lineage>
</organism>
<reference evidence="2 3" key="1">
    <citation type="submission" date="2018-01" db="EMBL/GenBank/DDBJ databases">
        <title>Genome characterization of the sugarcane-associated fungus Trichoderma ghanense CCMA-1212 and their application in lignocelulose bioconversion.</title>
        <authorList>
            <person name="Steindorff A.S."/>
            <person name="Mendes T.D."/>
            <person name="Vilela E.S.D."/>
            <person name="Rodrigues D.S."/>
            <person name="Formighieri E.F."/>
            <person name="Melo I.S."/>
            <person name="Favaro L.C.L."/>
        </authorList>
    </citation>
    <scope>NUCLEOTIDE SEQUENCE [LARGE SCALE GENOMIC DNA]</scope>
    <source>
        <strain evidence="2 3">CCMA-1212</strain>
    </source>
</reference>
<sequence>MPRHLRPINADSHHINTPSLRPGPTIAGWRAGALFPEFGEDQLDAVPLPWDVGFDAFHVFTATW</sequence>
<protein>
    <submittedName>
        <fullName evidence="2">Uncharacterized protein</fullName>
    </submittedName>
</protein>
<evidence type="ECO:0000313" key="3">
    <source>
        <dbReference type="Proteomes" id="UP001642720"/>
    </source>
</evidence>
<evidence type="ECO:0000313" key="2">
    <source>
        <dbReference type="EMBL" id="TFB04675.1"/>
    </source>
</evidence>
<dbReference type="Proteomes" id="UP001642720">
    <property type="component" value="Unassembled WGS sequence"/>
</dbReference>
<name>A0ABY2HBF0_9HYPO</name>
<feature type="region of interest" description="Disordered" evidence="1">
    <location>
        <begin position="1"/>
        <end position="21"/>
    </location>
</feature>
<comment type="caution">
    <text evidence="2">The sequence shown here is derived from an EMBL/GenBank/DDBJ whole genome shotgun (WGS) entry which is preliminary data.</text>
</comment>
<gene>
    <name evidence="2" type="ORF">CCMA1212_002652</name>
</gene>
<dbReference type="GeneID" id="300574480"/>
<evidence type="ECO:0000256" key="1">
    <source>
        <dbReference type="SAM" id="MobiDB-lite"/>
    </source>
</evidence>